<organism evidence="2 3">
    <name type="scientific">Curvularia clavata</name>
    <dbReference type="NCBI Taxonomy" id="95742"/>
    <lineage>
        <taxon>Eukaryota</taxon>
        <taxon>Fungi</taxon>
        <taxon>Dikarya</taxon>
        <taxon>Ascomycota</taxon>
        <taxon>Pezizomycotina</taxon>
        <taxon>Dothideomycetes</taxon>
        <taxon>Pleosporomycetidae</taxon>
        <taxon>Pleosporales</taxon>
        <taxon>Pleosporineae</taxon>
        <taxon>Pleosporaceae</taxon>
        <taxon>Curvularia</taxon>
    </lineage>
</organism>
<dbReference type="AlphaFoldDB" id="A0A9Q8Z773"/>
<proteinExistence type="predicted"/>
<evidence type="ECO:0000313" key="3">
    <source>
        <dbReference type="Proteomes" id="UP001056012"/>
    </source>
</evidence>
<name>A0A9Q8Z773_CURCL</name>
<dbReference type="Proteomes" id="UP001056012">
    <property type="component" value="Chromosome 2"/>
</dbReference>
<dbReference type="OrthoDB" id="3683755at2759"/>
<dbReference type="EMBL" id="CP089275">
    <property type="protein sequence ID" value="USP76129.1"/>
    <property type="molecule type" value="Genomic_DNA"/>
</dbReference>
<gene>
    <name evidence="2" type="ORF">yc1106_03403</name>
</gene>
<feature type="compositionally biased region" description="Acidic residues" evidence="1">
    <location>
        <begin position="284"/>
        <end position="298"/>
    </location>
</feature>
<feature type="region of interest" description="Disordered" evidence="1">
    <location>
        <begin position="380"/>
        <end position="401"/>
    </location>
</feature>
<accession>A0A9Q8Z773</accession>
<protein>
    <submittedName>
        <fullName evidence="2">Uncharacterized protein</fullName>
    </submittedName>
</protein>
<reference evidence="2" key="1">
    <citation type="submission" date="2021-12" db="EMBL/GenBank/DDBJ databases">
        <title>Curvularia clavata genome.</title>
        <authorList>
            <person name="Cao Y."/>
        </authorList>
    </citation>
    <scope>NUCLEOTIDE SEQUENCE</scope>
    <source>
        <strain evidence="2">Yc1106</strain>
    </source>
</reference>
<feature type="region of interest" description="Disordered" evidence="1">
    <location>
        <begin position="279"/>
        <end position="306"/>
    </location>
</feature>
<sequence>MASIIAAAGHNRRWSWDEDEDDDFDLDTWKATVDTSSPSAHDLGPLQLPACEEKTENVIVDSLECHIYADKHWETPDSDMQDMAENQWPIIVSECECTSETEDEEASPEPTYTNLVDMIVEEQVAIARHEYLTHAIGLYFEGKEEADAPAYPELSPYNGHRYRYAKAFQNIKYANGRRQGEVYQHSPLVLVTSIDDAHLMDEKSQHGEYCADEYEQETLEDILGYEEEETEIEMPQVEFTVAFDENPKDANEQVKLQRLPALDHFSQDELKELIGMWKAQQDKDSEDSFEDNHEEDASSIDTWERSDIDEEEIFEPLGVECDEDSNEFSFVHPLEPEAFIYNEELDFNDVVFCGDYDIENHDEGYVSSSPPVSPVPDLFTDGGEWQKENTKASARPKGAVRVDSMDALDELGVAEESSKASACSEEENAS</sequence>
<dbReference type="VEuPathDB" id="FungiDB:yc1106_03403"/>
<keyword evidence="3" id="KW-1185">Reference proteome</keyword>
<evidence type="ECO:0000313" key="2">
    <source>
        <dbReference type="EMBL" id="USP76129.1"/>
    </source>
</evidence>
<evidence type="ECO:0000256" key="1">
    <source>
        <dbReference type="SAM" id="MobiDB-lite"/>
    </source>
</evidence>